<dbReference type="PANTHER" id="PTHR10856">
    <property type="entry name" value="CORONIN"/>
    <property type="match status" value="1"/>
</dbReference>
<dbReference type="GO" id="GO:0051015">
    <property type="term" value="F:actin filament binding"/>
    <property type="evidence" value="ECO:0007669"/>
    <property type="project" value="TreeGrafter"/>
</dbReference>
<dbReference type="EMBL" id="NIVC01000903">
    <property type="protein sequence ID" value="PAA75105.1"/>
    <property type="molecule type" value="Genomic_DNA"/>
</dbReference>
<dbReference type="Pfam" id="PF00400">
    <property type="entry name" value="WD40"/>
    <property type="match status" value="2"/>
</dbReference>
<dbReference type="Pfam" id="PF16300">
    <property type="entry name" value="WD40_4"/>
    <property type="match status" value="1"/>
</dbReference>
<dbReference type="InterPro" id="IPR015505">
    <property type="entry name" value="Coronin"/>
</dbReference>
<dbReference type="PANTHER" id="PTHR10856:SF0">
    <property type="entry name" value="CORONIN"/>
    <property type="match status" value="1"/>
</dbReference>
<evidence type="ECO:0000256" key="5">
    <source>
        <dbReference type="SAM" id="MobiDB-lite"/>
    </source>
</evidence>
<feature type="repeat" description="WD" evidence="3">
    <location>
        <begin position="148"/>
        <end position="190"/>
    </location>
</feature>
<evidence type="ECO:0000313" key="7">
    <source>
        <dbReference type="EMBL" id="PAA75105.1"/>
    </source>
</evidence>
<feature type="domain" description="DUF1899" evidence="6">
    <location>
        <begin position="21"/>
        <end position="87"/>
    </location>
</feature>
<dbReference type="InterPro" id="IPR001680">
    <property type="entry name" value="WD40_rpt"/>
</dbReference>
<evidence type="ECO:0000259" key="6">
    <source>
        <dbReference type="SMART" id="SM01166"/>
    </source>
</evidence>
<dbReference type="PROSITE" id="PS50294">
    <property type="entry name" value="WD_REPEATS_REGION"/>
    <property type="match status" value="1"/>
</dbReference>
<feature type="region of interest" description="Disordered" evidence="5">
    <location>
        <begin position="495"/>
        <end position="528"/>
    </location>
</feature>
<organism evidence="7 8">
    <name type="scientific">Macrostomum lignano</name>
    <dbReference type="NCBI Taxonomy" id="282301"/>
    <lineage>
        <taxon>Eukaryota</taxon>
        <taxon>Metazoa</taxon>
        <taxon>Spiralia</taxon>
        <taxon>Lophotrochozoa</taxon>
        <taxon>Platyhelminthes</taxon>
        <taxon>Rhabditophora</taxon>
        <taxon>Macrostomorpha</taxon>
        <taxon>Macrostomida</taxon>
        <taxon>Macrostomidae</taxon>
        <taxon>Macrostomum</taxon>
    </lineage>
</organism>
<dbReference type="InterPro" id="IPR036322">
    <property type="entry name" value="WD40_repeat_dom_sf"/>
</dbReference>
<dbReference type="InterPro" id="IPR015943">
    <property type="entry name" value="WD40/YVTN_repeat-like_dom_sf"/>
</dbReference>
<evidence type="ECO:0000313" key="8">
    <source>
        <dbReference type="Proteomes" id="UP000215902"/>
    </source>
</evidence>
<keyword evidence="8" id="KW-1185">Reference proteome</keyword>
<dbReference type="PROSITE" id="PS50082">
    <property type="entry name" value="WD_REPEATS_2"/>
    <property type="match status" value="2"/>
</dbReference>
<comment type="similarity">
    <text evidence="4">Belongs to the WD repeat coronin family.</text>
</comment>
<accession>A0A267FMT3</accession>
<evidence type="ECO:0000256" key="3">
    <source>
        <dbReference type="PROSITE-ProRule" id="PRU00221"/>
    </source>
</evidence>
<dbReference type="SMART" id="SM01166">
    <property type="entry name" value="DUF1899"/>
    <property type="match status" value="1"/>
</dbReference>
<dbReference type="Gene3D" id="2.130.10.10">
    <property type="entry name" value="YVTN repeat-like/Quinoprotein amine dehydrogenase"/>
    <property type="match status" value="1"/>
</dbReference>
<evidence type="ECO:0000256" key="2">
    <source>
        <dbReference type="ARBA" id="ARBA00022737"/>
    </source>
</evidence>
<feature type="compositionally biased region" description="Acidic residues" evidence="5">
    <location>
        <begin position="508"/>
        <end position="528"/>
    </location>
</feature>
<dbReference type="SMART" id="SM01167">
    <property type="entry name" value="DUF1900"/>
    <property type="match status" value="1"/>
</dbReference>
<keyword evidence="2 4" id="KW-0677">Repeat</keyword>
<gene>
    <name evidence="7" type="ORF">BOX15_Mlig017788g2</name>
</gene>
<dbReference type="InterPro" id="IPR015048">
    <property type="entry name" value="DUF1899"/>
</dbReference>
<feature type="non-terminal residue" evidence="7">
    <location>
        <position position="1"/>
    </location>
</feature>
<dbReference type="SMART" id="SM00320">
    <property type="entry name" value="WD40"/>
    <property type="match status" value="4"/>
</dbReference>
<dbReference type="SUPFAM" id="SSF50978">
    <property type="entry name" value="WD40 repeat-like"/>
    <property type="match status" value="1"/>
</dbReference>
<evidence type="ECO:0000256" key="1">
    <source>
        <dbReference type="ARBA" id="ARBA00022574"/>
    </source>
</evidence>
<feature type="repeat" description="WD" evidence="3">
    <location>
        <begin position="96"/>
        <end position="128"/>
    </location>
</feature>
<name>A0A267FMT3_9PLAT</name>
<keyword evidence="1 3" id="KW-0853">WD repeat</keyword>
<protein>
    <recommendedName>
        <fullName evidence="4">Coronin</fullName>
    </recommendedName>
</protein>
<sequence>SHRIDMETTDTASAATSKPAGIFRHSKFRHVYGKAAKRDRCYDNIRVTTNSGDAQTALCAVNPLYLAIITDAVGGGSFLVLPLDRFGRVDRDPPLVAGHRAPVLDIQWCPHNDHCIASASEDCTAKLWLIGPDLFDGGRPLTQCHRELAGHNRRVSLLVWHPTASMVLLTAGADNRVLIWNADRQLVMREIAFPDAVLSCSFSWTGARFVCACRDRLARLVDARTGRVMTECRMHSGGKPVQVVCLRDGRVFSTGFADSSGGRQLALWDGDSLASIDRRNLDDFGSSGVLLPLYDPDVGLLYLAGRGDCAVRYYELTDESPHLHYLGVYRGAEPLRGVGAMPKRGLEVGACEIGRLYLVGQRGLCQPISFTVPRRCEQFQPDLYPDTRAPASAIGAEDWLAGAEEQPLLMPVTPNNHQLVLQQQWKQNSLNATYSSNKAAAPIATYLSSSSRRSSPPLARLSDRVDRLADTVRLLAAEGADLRSRIARLEAAAAAAAAGNQHNADDKMVEDDEKDGSFESDDFLTAES</sequence>
<dbReference type="Pfam" id="PF08953">
    <property type="entry name" value="DUF1899"/>
    <property type="match status" value="1"/>
</dbReference>
<proteinExistence type="inferred from homology"/>
<dbReference type="AlphaFoldDB" id="A0A267FMT3"/>
<reference evidence="7 8" key="1">
    <citation type="submission" date="2017-06" db="EMBL/GenBank/DDBJ databases">
        <title>A platform for efficient transgenesis in Macrostomum lignano, a flatworm model organism for stem cell research.</title>
        <authorList>
            <person name="Berezikov E."/>
        </authorList>
    </citation>
    <scope>NUCLEOTIDE SEQUENCE [LARGE SCALE GENOMIC DNA]</scope>
    <source>
        <strain evidence="7">DV1</strain>
        <tissue evidence="7">Whole organism</tissue>
    </source>
</reference>
<evidence type="ECO:0000256" key="4">
    <source>
        <dbReference type="RuleBase" id="RU280818"/>
    </source>
</evidence>
<dbReference type="Proteomes" id="UP000215902">
    <property type="component" value="Unassembled WGS sequence"/>
</dbReference>
<comment type="caution">
    <text evidence="7">The sequence shown here is derived from an EMBL/GenBank/DDBJ whole genome shotgun (WGS) entry which is preliminary data.</text>
</comment>
<dbReference type="GO" id="GO:0007015">
    <property type="term" value="P:actin filament organization"/>
    <property type="evidence" value="ECO:0007669"/>
    <property type="project" value="TreeGrafter"/>
</dbReference>
<dbReference type="OrthoDB" id="1850764at2759"/>
<dbReference type="STRING" id="282301.A0A267FMT3"/>